<organism evidence="1 2">
    <name type="scientific">Cystobacter fuscus</name>
    <dbReference type="NCBI Taxonomy" id="43"/>
    <lineage>
        <taxon>Bacteria</taxon>
        <taxon>Pseudomonadati</taxon>
        <taxon>Myxococcota</taxon>
        <taxon>Myxococcia</taxon>
        <taxon>Myxococcales</taxon>
        <taxon>Cystobacterineae</taxon>
        <taxon>Archangiaceae</taxon>
        <taxon>Cystobacter</taxon>
    </lineage>
</organism>
<dbReference type="EMBL" id="CP022098">
    <property type="protein sequence ID" value="ATB40520.1"/>
    <property type="molecule type" value="Genomic_DNA"/>
</dbReference>
<dbReference type="KEGG" id="cfus:CYFUS_005969"/>
<evidence type="ECO:0000313" key="1">
    <source>
        <dbReference type="EMBL" id="ATB40520.1"/>
    </source>
</evidence>
<reference evidence="1 2" key="1">
    <citation type="submission" date="2017-06" db="EMBL/GenBank/DDBJ databases">
        <title>Sequencing and comparative analysis of myxobacterial genomes.</title>
        <authorList>
            <person name="Rupp O."/>
            <person name="Goesmann A."/>
            <person name="Sogaard-Andersen L."/>
        </authorList>
    </citation>
    <scope>NUCLEOTIDE SEQUENCE [LARGE SCALE GENOMIC DNA]</scope>
    <source>
        <strain evidence="1 2">DSM 52655</strain>
    </source>
</reference>
<dbReference type="RefSeq" id="WP_095988376.1">
    <property type="nucleotide sequence ID" value="NZ_CP022098.1"/>
</dbReference>
<dbReference type="Proteomes" id="UP000217257">
    <property type="component" value="Chromosome"/>
</dbReference>
<protein>
    <submittedName>
        <fullName evidence="1">Uncharacterized protein</fullName>
    </submittedName>
</protein>
<evidence type="ECO:0000313" key="2">
    <source>
        <dbReference type="Proteomes" id="UP000217257"/>
    </source>
</evidence>
<name>A0A250JAC3_9BACT</name>
<accession>A0A250JAC3</accession>
<proteinExistence type="predicted"/>
<dbReference type="AlphaFoldDB" id="A0A250JAC3"/>
<gene>
    <name evidence="1" type="ORF">CYFUS_005969</name>
</gene>
<sequence length="444" mass="50238">MGRDYRQPRKFEYESLASNEGSGVQITQSAPFAKEVIQLITLFKGGVLSQTGEALALKYSGLLKPKGRSGQVLMLGWDHAAYLQRDAFSGRYFLRAVYSHSYSGALPETQAHRLVAPGRSEPLCDAQSTLSLPKDKHHCGGHKNADCVWRKYTLPPLNSKDRIWIEELITFSVTSCSFVALWDESKEHLFVSHMAFSPIIPVAWLALEELKPIERAWMRMIASVNSSVEEMKKVTQPERFPGANRLAIDSVLLLRGREGRDVFMTHPYLGLDLSQPNNVKYQGALGYNNDSTRGFRELPPFHSILADLYPLFTRSQSAKEILDATVRLLQGEYGYAALHHEVLNQIALADHVYYMGNKQKHFSAPRLDNLLYQLTDGLIHSGVPVPQEIVKRWGKQGARAAFLLAELCVKPDAVPMQWLKEAVLDAWDRIQRGFELQIKHHDKW</sequence>